<evidence type="ECO:0000313" key="2">
    <source>
        <dbReference type="Proteomes" id="UP001172778"/>
    </source>
</evidence>
<proteinExistence type="predicted"/>
<gene>
    <name evidence="1" type="ORF">PZA18_15460</name>
</gene>
<sequence length="804" mass="89943">MSDIHIHRLRVSTRLDPADTALARRLEQAISQWAENFRFDLPDNVPALVIPALRLQIDKQAAGKLEVDLGRHLSGGLTTALTAMLDAPPALERREMLGDWLRHGQKPWWQQGMSLSTLAVLLLAEVKGPDGQDWLRGLLARESSRQRLLRLPPQAVDAILHQFESGAGHSAEGDLASRLQRAVAADLGAAARAGNERKHWQRLLQALSDGLAAGPADRGDWQQQLRQLVEAGGAPPGLQDRLRRLLASPLGPLQPGALALDSVRYWRDGAALPACHKLAERLLQTFAEWPSANALQQRIQAAHSATPGKALNLALGHWLAQALRQLPDALNERRSWPASEAEAIARLRQVLAGLSWEQAQAWISLLDGQLADLLAHPLTATLRQRLADGAWLPLWLASPQLPARLADHLQRFLAANDPNAAWRSKLTRQLRQWAEGKTEAERWHWESRAQDLLRDWQRRLAGYPEGGALWQAARLACQTPSEADRRLLADRLLRLELILPTLARHHPGLLVGSRELQQLRRRRLQLWSGLVAPWQPLAETLARQCASQDGIAGLWPDLLSEEGATMAARLDAETDPKFKQLWQSGHTACRQLRGQTRQQLGEMARELQQKLAAEHDADHLHWPARDAGLVLLWHFLPSLFSHLGWMDAQGRFLDDAARLKALAALSYLGGRSQHEEDDYTARLLLGFEIDEPAPQGELDAASRQHLDQFLAALAQHWPQRAMQQSHDFASVLRLLFLQRKGEWQRKPQGWTLVVEPQAHDILLSALPWSVSVIRHPWHAGLLHVHWHRPTLPLTRPAPADEVAS</sequence>
<protein>
    <submittedName>
        <fullName evidence="1">Contractile injection system tape measure protein</fullName>
    </submittedName>
</protein>
<dbReference type="RefSeq" id="WP_284101761.1">
    <property type="nucleotide sequence ID" value="NZ_JARRAF010000019.1"/>
</dbReference>
<comment type="caution">
    <text evidence="1">The sequence shown here is derived from an EMBL/GenBank/DDBJ whole genome shotgun (WGS) entry which is preliminary data.</text>
</comment>
<dbReference type="EMBL" id="JARRAF010000019">
    <property type="protein sequence ID" value="MDK2125451.1"/>
    <property type="molecule type" value="Genomic_DNA"/>
</dbReference>
<accession>A0ABT7DZF7</accession>
<reference evidence="1" key="1">
    <citation type="submission" date="2023-03" db="EMBL/GenBank/DDBJ databases">
        <title>Chitinimonas shenzhenensis gen. nov., sp. nov., a novel member of family Burkholderiaceae isolated from activated sludge collected in Shen Zhen, China.</title>
        <authorList>
            <person name="Wang X."/>
        </authorList>
    </citation>
    <scope>NUCLEOTIDE SEQUENCE</scope>
    <source>
        <strain evidence="1">DQS-5</strain>
    </source>
</reference>
<name>A0ABT7DZF7_9NEIS</name>
<organism evidence="1 2">
    <name type="scientific">Parachitinimonas caeni</name>
    <dbReference type="NCBI Taxonomy" id="3031301"/>
    <lineage>
        <taxon>Bacteria</taxon>
        <taxon>Pseudomonadati</taxon>
        <taxon>Pseudomonadota</taxon>
        <taxon>Betaproteobacteria</taxon>
        <taxon>Neisseriales</taxon>
        <taxon>Chitinibacteraceae</taxon>
        <taxon>Parachitinimonas</taxon>
    </lineage>
</organism>
<evidence type="ECO:0000313" key="1">
    <source>
        <dbReference type="EMBL" id="MDK2125451.1"/>
    </source>
</evidence>
<dbReference type="InterPro" id="IPR045538">
    <property type="entry name" value="CIS_TMP"/>
</dbReference>
<dbReference type="Proteomes" id="UP001172778">
    <property type="component" value="Unassembled WGS sequence"/>
</dbReference>
<keyword evidence="2" id="KW-1185">Reference proteome</keyword>
<dbReference type="Pfam" id="PF19268">
    <property type="entry name" value="CIS_TMP"/>
    <property type="match status" value="1"/>
</dbReference>